<evidence type="ECO:0000256" key="1">
    <source>
        <dbReference type="SAM" id="MobiDB-lite"/>
    </source>
</evidence>
<dbReference type="SUPFAM" id="SSF50249">
    <property type="entry name" value="Nucleic acid-binding proteins"/>
    <property type="match status" value="1"/>
</dbReference>
<reference evidence="3 4" key="1">
    <citation type="journal article" date="2020" name="G3 (Bethesda)">
        <title>Improved Reference Genome for Cyclotella cryptica CCMP332, a Model for Cell Wall Morphogenesis, Salinity Adaptation, and Lipid Production in Diatoms (Bacillariophyta).</title>
        <authorList>
            <person name="Roberts W.R."/>
            <person name="Downey K.M."/>
            <person name="Ruck E.C."/>
            <person name="Traller J.C."/>
            <person name="Alverson A.J."/>
        </authorList>
    </citation>
    <scope>NUCLEOTIDE SEQUENCE [LARGE SCALE GENOMIC DNA]</scope>
    <source>
        <strain evidence="3 4">CCMP332</strain>
    </source>
</reference>
<dbReference type="PROSITE" id="PS50126">
    <property type="entry name" value="S1"/>
    <property type="match status" value="1"/>
</dbReference>
<organism evidence="3 4">
    <name type="scientific">Cyclotella cryptica</name>
    <dbReference type="NCBI Taxonomy" id="29204"/>
    <lineage>
        <taxon>Eukaryota</taxon>
        <taxon>Sar</taxon>
        <taxon>Stramenopiles</taxon>
        <taxon>Ochrophyta</taxon>
        <taxon>Bacillariophyta</taxon>
        <taxon>Coscinodiscophyceae</taxon>
        <taxon>Thalassiosirophycidae</taxon>
        <taxon>Stephanodiscales</taxon>
        <taxon>Stephanodiscaceae</taxon>
        <taxon>Cyclotella</taxon>
    </lineage>
</organism>
<dbReference type="SMART" id="SM00316">
    <property type="entry name" value="S1"/>
    <property type="match status" value="1"/>
</dbReference>
<dbReference type="PANTHER" id="PTHR10724">
    <property type="entry name" value="30S RIBOSOMAL PROTEIN S1"/>
    <property type="match status" value="1"/>
</dbReference>
<dbReference type="Pfam" id="PF00575">
    <property type="entry name" value="S1"/>
    <property type="match status" value="1"/>
</dbReference>
<dbReference type="Gene3D" id="2.40.50.140">
    <property type="entry name" value="Nucleic acid-binding proteins"/>
    <property type="match status" value="1"/>
</dbReference>
<dbReference type="InterPro" id="IPR003029">
    <property type="entry name" value="S1_domain"/>
</dbReference>
<feature type="region of interest" description="Disordered" evidence="1">
    <location>
        <begin position="129"/>
        <end position="163"/>
    </location>
</feature>
<feature type="compositionally biased region" description="Basic and acidic residues" evidence="1">
    <location>
        <begin position="154"/>
        <end position="163"/>
    </location>
</feature>
<protein>
    <recommendedName>
        <fullName evidence="2">S1 motif domain-containing protein</fullName>
    </recommendedName>
</protein>
<dbReference type="Proteomes" id="UP001516023">
    <property type="component" value="Unassembled WGS sequence"/>
</dbReference>
<dbReference type="EMBL" id="JABMIG020000570">
    <property type="protein sequence ID" value="KAL3774897.1"/>
    <property type="molecule type" value="Genomic_DNA"/>
</dbReference>
<accession>A0ABD3NG96</accession>
<dbReference type="PANTHER" id="PTHR10724:SF10">
    <property type="entry name" value="S1 RNA-BINDING DOMAIN-CONTAINING PROTEIN 1"/>
    <property type="match status" value="1"/>
</dbReference>
<evidence type="ECO:0000313" key="4">
    <source>
        <dbReference type="Proteomes" id="UP001516023"/>
    </source>
</evidence>
<keyword evidence="4" id="KW-1185">Reference proteome</keyword>
<dbReference type="AlphaFoldDB" id="A0ABD3NG96"/>
<feature type="domain" description="S1 motif" evidence="2">
    <location>
        <begin position="49"/>
        <end position="127"/>
    </location>
</feature>
<dbReference type="InterPro" id="IPR050437">
    <property type="entry name" value="Ribos_protein_bS1-like"/>
</dbReference>
<sequence>MARHTPTTNANPHRFQHSQLPVLWLGGVGACGWSGRGRLALVEKGFDDSKFIEGEVVSTLAFGAFFRFDSAQLTKGVEGEIDGLVHISALSEGRVGDVRDVVSVGDKVQVCIREIDSTAGRISLSMITKEQEEASCPAPRDRKERGRGGGGGQREVDPIGKSWKDTGASYWKESMTEFEKDQRTFSNTAVVVDRRG</sequence>
<comment type="caution">
    <text evidence="3">The sequence shown here is derived from an EMBL/GenBank/DDBJ whole genome shotgun (WGS) entry which is preliminary data.</text>
</comment>
<dbReference type="PROSITE" id="PS51257">
    <property type="entry name" value="PROKAR_LIPOPROTEIN"/>
    <property type="match status" value="1"/>
</dbReference>
<gene>
    <name evidence="3" type="ORF">HJC23_008968</name>
</gene>
<proteinExistence type="predicted"/>
<dbReference type="InterPro" id="IPR012340">
    <property type="entry name" value="NA-bd_OB-fold"/>
</dbReference>
<evidence type="ECO:0000313" key="3">
    <source>
        <dbReference type="EMBL" id="KAL3774897.1"/>
    </source>
</evidence>
<evidence type="ECO:0000259" key="2">
    <source>
        <dbReference type="PROSITE" id="PS50126"/>
    </source>
</evidence>
<name>A0ABD3NG96_9STRA</name>